<organism evidence="1 2">
    <name type="scientific">Paragonimus skrjabini miyazakii</name>
    <dbReference type="NCBI Taxonomy" id="59628"/>
    <lineage>
        <taxon>Eukaryota</taxon>
        <taxon>Metazoa</taxon>
        <taxon>Spiralia</taxon>
        <taxon>Lophotrochozoa</taxon>
        <taxon>Platyhelminthes</taxon>
        <taxon>Trematoda</taxon>
        <taxon>Digenea</taxon>
        <taxon>Plagiorchiida</taxon>
        <taxon>Troglotremata</taxon>
        <taxon>Troglotrematidae</taxon>
        <taxon>Paragonimus</taxon>
    </lineage>
</organism>
<gene>
    <name evidence="1" type="ORF">EG68_10397</name>
</gene>
<comment type="caution">
    <text evidence="1">The sequence shown here is derived from an EMBL/GenBank/DDBJ whole genome shotgun (WGS) entry which is preliminary data.</text>
</comment>
<dbReference type="Proteomes" id="UP000822476">
    <property type="component" value="Unassembled WGS sequence"/>
</dbReference>
<keyword evidence="2" id="KW-1185">Reference proteome</keyword>
<evidence type="ECO:0000313" key="2">
    <source>
        <dbReference type="Proteomes" id="UP000822476"/>
    </source>
</evidence>
<name>A0A8S9YS48_9TREM</name>
<sequence length="106" mass="12215">MVNDNATLYGTHNERYTSEHMHRIICATASSMANIYKSAQNDSLRKCVMRLTEVSWFLSVNNTEYHFNRSRKEDRKSTEEVMAVFVRCEPQEKNVKQGIANNGSPP</sequence>
<accession>A0A8S9YS48</accession>
<reference evidence="1" key="1">
    <citation type="submission" date="2019-07" db="EMBL/GenBank/DDBJ databases">
        <title>Annotation for the trematode Paragonimus miyazaki's.</title>
        <authorList>
            <person name="Choi Y.-J."/>
        </authorList>
    </citation>
    <scope>NUCLEOTIDE SEQUENCE</scope>
    <source>
        <strain evidence="1">Japan</strain>
    </source>
</reference>
<dbReference type="OrthoDB" id="6256026at2759"/>
<dbReference type="EMBL" id="JTDE01006288">
    <property type="protein sequence ID" value="KAF7244532.1"/>
    <property type="molecule type" value="Genomic_DNA"/>
</dbReference>
<proteinExistence type="predicted"/>
<evidence type="ECO:0000313" key="1">
    <source>
        <dbReference type="EMBL" id="KAF7244532.1"/>
    </source>
</evidence>
<protein>
    <submittedName>
        <fullName evidence="1">Uncharacterized protein</fullName>
    </submittedName>
</protein>
<dbReference type="AlphaFoldDB" id="A0A8S9YS48"/>